<dbReference type="Proteomes" id="UP001295794">
    <property type="component" value="Unassembled WGS sequence"/>
</dbReference>
<keyword evidence="6" id="KW-0326">Glycosidase</keyword>
<dbReference type="GO" id="GO:0005509">
    <property type="term" value="F:calcium ion binding"/>
    <property type="evidence" value="ECO:0007669"/>
    <property type="project" value="InterPro"/>
</dbReference>
<evidence type="ECO:0000256" key="2">
    <source>
        <dbReference type="ARBA" id="ARBA00008061"/>
    </source>
</evidence>
<comment type="caution">
    <text evidence="8">The sequence shown here is derived from an EMBL/GenBank/DDBJ whole genome shotgun (WGS) entry which is preliminary data.</text>
</comment>
<dbReference type="Gene3D" id="2.60.40.1180">
    <property type="entry name" value="Golgi alpha-mannosidase II"/>
    <property type="match status" value="1"/>
</dbReference>
<evidence type="ECO:0000313" key="8">
    <source>
        <dbReference type="EMBL" id="CAK5268505.1"/>
    </source>
</evidence>
<dbReference type="AlphaFoldDB" id="A0AAD2H5P0"/>
<gene>
    <name evidence="8" type="ORF">MYCIT1_LOCUS11735</name>
</gene>
<dbReference type="PIRSF" id="PIRSF001021">
    <property type="entry name" value="Alph-amls_thrmst"/>
    <property type="match status" value="1"/>
</dbReference>
<dbReference type="PANTHER" id="PTHR43447">
    <property type="entry name" value="ALPHA-AMYLASE"/>
    <property type="match status" value="1"/>
</dbReference>
<protein>
    <recommendedName>
        <fullName evidence="7">Glycosyl hydrolase family 13 catalytic domain-containing protein</fullName>
    </recommendedName>
</protein>
<dbReference type="InterPro" id="IPR013776">
    <property type="entry name" value="A-amylase_thermo"/>
</dbReference>
<dbReference type="CDD" id="cd11318">
    <property type="entry name" value="AmyAc_bac_fung_AmyA"/>
    <property type="match status" value="1"/>
</dbReference>
<comment type="similarity">
    <text evidence="2">Belongs to the glycosyl hydrolase 13 family.</text>
</comment>
<dbReference type="GO" id="GO:0004553">
    <property type="term" value="F:hydrolase activity, hydrolyzing O-glycosyl compounds"/>
    <property type="evidence" value="ECO:0007669"/>
    <property type="project" value="InterPro"/>
</dbReference>
<evidence type="ECO:0000256" key="6">
    <source>
        <dbReference type="ARBA" id="ARBA00023295"/>
    </source>
</evidence>
<dbReference type="EMBL" id="CAVNYO010000138">
    <property type="protein sequence ID" value="CAK5268505.1"/>
    <property type="molecule type" value="Genomic_DNA"/>
</dbReference>
<evidence type="ECO:0000313" key="9">
    <source>
        <dbReference type="Proteomes" id="UP001295794"/>
    </source>
</evidence>
<proteinExistence type="inferred from homology"/>
<keyword evidence="3" id="KW-0479">Metal-binding</keyword>
<dbReference type="GO" id="GO:0005975">
    <property type="term" value="P:carbohydrate metabolic process"/>
    <property type="evidence" value="ECO:0007669"/>
    <property type="project" value="InterPro"/>
</dbReference>
<evidence type="ECO:0000256" key="5">
    <source>
        <dbReference type="ARBA" id="ARBA00023277"/>
    </source>
</evidence>
<comment type="cofactor">
    <cofactor evidence="1">
        <name>Ca(2+)</name>
        <dbReference type="ChEBI" id="CHEBI:29108"/>
    </cofactor>
</comment>
<evidence type="ECO:0000256" key="1">
    <source>
        <dbReference type="ARBA" id="ARBA00001913"/>
    </source>
</evidence>
<accession>A0AAD2H5P0</accession>
<sequence length="565" mass="63574">MSFNFRGWFSGLFSAPPALSRMRLGPEESTDNALMLQFFTWDALQSDMSWWAHVEREVPGLSEMGFTQFWLPPPNKGAEPLGRGYDAYDLWDLGTVPTRWGTREEFLRACDGAKKHGVDILIDAVLNVRLRCLAIPSLNLPTQHKLGADRFESFPAVQVNPDNRMQDMGPAREIDGWTAFDFEGRGTRCDTRARCANVCLSCDSTAASDGTRSISPDSTGIIRHRPRLSFGFQAKDGRDGHNMCIQLVSTELGNYDYLLGIDIDHRHPDVQKDLLDWGLWITETTGASGFRLDAIKHMDRRFLYTFLNHVRNAHPQMFAVCKSRVLVLRSSIKDVAGYIKAFKGQVWDSFSLVQRSYIHIETAFFDVPLHHNFHLASKQGSRYDLRKILDNTIVKWKPGDAVTFVDNHDTVIGQSLESWVGDDFKLQAYALILLRGHGHPCVFYGDLYPNKECFNPRIAQALRLLIEARKRFAYGACVDYRTDKNCIGFVRHGDSTRPGCVVVLSNRDPVAGAAHDQIRMSVGRTLAGQTFVSFLTPQDSGVQVESDGSAVFSCPPNQVQIWTQA</sequence>
<dbReference type="Gene3D" id="2.40.30.140">
    <property type="match status" value="1"/>
</dbReference>
<organism evidence="8 9">
    <name type="scientific">Mycena citricolor</name>
    <dbReference type="NCBI Taxonomy" id="2018698"/>
    <lineage>
        <taxon>Eukaryota</taxon>
        <taxon>Fungi</taxon>
        <taxon>Dikarya</taxon>
        <taxon>Basidiomycota</taxon>
        <taxon>Agaricomycotina</taxon>
        <taxon>Agaricomycetes</taxon>
        <taxon>Agaricomycetidae</taxon>
        <taxon>Agaricales</taxon>
        <taxon>Marasmiineae</taxon>
        <taxon>Mycenaceae</taxon>
        <taxon>Mycena</taxon>
    </lineage>
</organism>
<keyword evidence="9" id="KW-1185">Reference proteome</keyword>
<evidence type="ECO:0000259" key="7">
    <source>
        <dbReference type="SMART" id="SM00642"/>
    </source>
</evidence>
<name>A0AAD2H5P0_9AGAR</name>
<feature type="domain" description="Glycosyl hydrolase family 13 catalytic" evidence="7">
    <location>
        <begin position="33"/>
        <end position="469"/>
    </location>
</feature>
<evidence type="ECO:0000256" key="3">
    <source>
        <dbReference type="ARBA" id="ARBA00022723"/>
    </source>
</evidence>
<dbReference type="SUPFAM" id="SSF51011">
    <property type="entry name" value="Glycosyl hydrolase domain"/>
    <property type="match status" value="1"/>
</dbReference>
<reference evidence="8" key="1">
    <citation type="submission" date="2023-11" db="EMBL/GenBank/DDBJ databases">
        <authorList>
            <person name="De Vega J J."/>
            <person name="De Vega J J."/>
        </authorList>
    </citation>
    <scope>NUCLEOTIDE SEQUENCE</scope>
</reference>
<dbReference type="Gene3D" id="3.20.20.80">
    <property type="entry name" value="Glycosidases"/>
    <property type="match status" value="1"/>
</dbReference>
<dbReference type="InterPro" id="IPR013780">
    <property type="entry name" value="Glyco_hydro_b"/>
</dbReference>
<evidence type="ECO:0000256" key="4">
    <source>
        <dbReference type="ARBA" id="ARBA00022801"/>
    </source>
</evidence>
<keyword evidence="5" id="KW-0119">Carbohydrate metabolism</keyword>
<keyword evidence="4" id="KW-0378">Hydrolase</keyword>
<dbReference type="SUPFAM" id="SSF51445">
    <property type="entry name" value="(Trans)glycosidases"/>
    <property type="match status" value="1"/>
</dbReference>
<dbReference type="SMART" id="SM00642">
    <property type="entry name" value="Aamy"/>
    <property type="match status" value="1"/>
</dbReference>
<dbReference type="InterPro" id="IPR017853">
    <property type="entry name" value="GH"/>
</dbReference>
<dbReference type="InterPro" id="IPR006047">
    <property type="entry name" value="GH13_cat_dom"/>
</dbReference>